<comment type="similarity">
    <text evidence="1">Belongs to the sigma-70 factor family. ECF subfamily.</text>
</comment>
<dbReference type="EMBL" id="LBIA02000001">
    <property type="protein sequence ID" value="TKT70081.1"/>
    <property type="molecule type" value="Genomic_DNA"/>
</dbReference>
<dbReference type="GO" id="GO:0003677">
    <property type="term" value="F:DNA binding"/>
    <property type="evidence" value="ECO:0007669"/>
    <property type="project" value="InterPro"/>
</dbReference>
<dbReference type="GO" id="GO:0016987">
    <property type="term" value="F:sigma factor activity"/>
    <property type="evidence" value="ECO:0007669"/>
    <property type="project" value="UniProtKB-KW"/>
</dbReference>
<feature type="domain" description="RNA polymerase sigma factor 70 region 4 type 2" evidence="6">
    <location>
        <begin position="139"/>
        <end position="189"/>
    </location>
</feature>
<dbReference type="GO" id="GO:0006352">
    <property type="term" value="P:DNA-templated transcription initiation"/>
    <property type="evidence" value="ECO:0007669"/>
    <property type="project" value="InterPro"/>
</dbReference>
<gene>
    <name evidence="7" type="ORF">YH63_000830</name>
</gene>
<dbReference type="InterPro" id="IPR013249">
    <property type="entry name" value="RNA_pol_sigma70_r4_t2"/>
</dbReference>
<dbReference type="InterPro" id="IPR014284">
    <property type="entry name" value="RNA_pol_sigma-70_dom"/>
</dbReference>
<keyword evidence="8" id="KW-1185">Reference proteome</keyword>
<proteinExistence type="inferred from homology"/>
<dbReference type="OrthoDB" id="9784272at2"/>
<reference evidence="7" key="1">
    <citation type="submission" date="2019-04" db="EMBL/GenBank/DDBJ databases">
        <title>Whole genome sequencing of cave bacteria.</title>
        <authorList>
            <person name="Gan H.M."/>
            <person name="Barton H."/>
            <person name="Savka M.A."/>
        </authorList>
    </citation>
    <scope>NUCLEOTIDE SEQUENCE [LARGE SCALE GENOMIC DNA]</scope>
    <source>
        <strain evidence="7">LC387</strain>
    </source>
</reference>
<evidence type="ECO:0000256" key="1">
    <source>
        <dbReference type="ARBA" id="ARBA00010641"/>
    </source>
</evidence>
<dbReference type="SUPFAM" id="SSF88659">
    <property type="entry name" value="Sigma3 and sigma4 domains of RNA polymerase sigma factors"/>
    <property type="match status" value="1"/>
</dbReference>
<dbReference type="PANTHER" id="PTHR43133">
    <property type="entry name" value="RNA POLYMERASE ECF-TYPE SIGMA FACTO"/>
    <property type="match status" value="1"/>
</dbReference>
<dbReference type="Pfam" id="PF08281">
    <property type="entry name" value="Sigma70_r4_2"/>
    <property type="match status" value="1"/>
</dbReference>
<keyword evidence="4" id="KW-0804">Transcription</keyword>
<organism evidence="7 8">
    <name type="scientific">Afipia massiliensis</name>
    <dbReference type="NCBI Taxonomy" id="211460"/>
    <lineage>
        <taxon>Bacteria</taxon>
        <taxon>Pseudomonadati</taxon>
        <taxon>Pseudomonadota</taxon>
        <taxon>Alphaproteobacteria</taxon>
        <taxon>Hyphomicrobiales</taxon>
        <taxon>Nitrobacteraceae</taxon>
        <taxon>Afipia</taxon>
    </lineage>
</organism>
<dbReference type="InterPro" id="IPR013325">
    <property type="entry name" value="RNA_pol_sigma_r2"/>
</dbReference>
<accession>A0A4U6BJW5</accession>
<dbReference type="STRING" id="211460.YH63_18030"/>
<dbReference type="InterPro" id="IPR036388">
    <property type="entry name" value="WH-like_DNA-bd_sf"/>
</dbReference>
<dbReference type="Gene3D" id="1.10.10.10">
    <property type="entry name" value="Winged helix-like DNA-binding domain superfamily/Winged helix DNA-binding domain"/>
    <property type="match status" value="1"/>
</dbReference>
<dbReference type="AlphaFoldDB" id="A0A4U6BJW5"/>
<dbReference type="InterPro" id="IPR039425">
    <property type="entry name" value="RNA_pol_sigma-70-like"/>
</dbReference>
<evidence type="ECO:0000259" key="5">
    <source>
        <dbReference type="Pfam" id="PF04542"/>
    </source>
</evidence>
<name>A0A4U6BJW5_9BRAD</name>
<sequence>MAQVPEVPALDVQTDKPQFDREREAQLAAALARCTVGDRSALQMIYDSEAARMVGVARRILIRQDLAEEAVHDAFVRIWNGARGFDPQRGSAIGWLYAIVRNRALTIYRGEHRYDHDEHGGLQDIAPDDSIARLPETSALRRCLERIERPRRDVVVLAYVHGMSHGEMAGRLKVPLGTVKSWVRRGLMSLQECMG</sequence>
<evidence type="ECO:0000259" key="6">
    <source>
        <dbReference type="Pfam" id="PF08281"/>
    </source>
</evidence>
<protein>
    <submittedName>
        <fullName evidence="7">Sigma-70 family RNA polymerase sigma factor</fullName>
    </submittedName>
</protein>
<evidence type="ECO:0000256" key="2">
    <source>
        <dbReference type="ARBA" id="ARBA00023015"/>
    </source>
</evidence>
<dbReference type="Gene3D" id="1.10.1740.10">
    <property type="match status" value="1"/>
</dbReference>
<evidence type="ECO:0000256" key="3">
    <source>
        <dbReference type="ARBA" id="ARBA00023082"/>
    </source>
</evidence>
<feature type="domain" description="RNA polymerase sigma-70 region 2" evidence="5">
    <location>
        <begin position="46"/>
        <end position="113"/>
    </location>
</feature>
<dbReference type="InterPro" id="IPR007627">
    <property type="entry name" value="RNA_pol_sigma70_r2"/>
</dbReference>
<dbReference type="Proteomes" id="UP000034832">
    <property type="component" value="Unassembled WGS sequence"/>
</dbReference>
<keyword evidence="2" id="KW-0805">Transcription regulation</keyword>
<dbReference type="Pfam" id="PF04542">
    <property type="entry name" value="Sigma70_r2"/>
    <property type="match status" value="1"/>
</dbReference>
<evidence type="ECO:0000313" key="8">
    <source>
        <dbReference type="Proteomes" id="UP000034832"/>
    </source>
</evidence>
<dbReference type="PANTHER" id="PTHR43133:SF62">
    <property type="entry name" value="RNA POLYMERASE SIGMA FACTOR SIGZ"/>
    <property type="match status" value="1"/>
</dbReference>
<keyword evidence="3" id="KW-0731">Sigma factor</keyword>
<dbReference type="NCBIfam" id="TIGR02937">
    <property type="entry name" value="sigma70-ECF"/>
    <property type="match status" value="1"/>
</dbReference>
<dbReference type="InterPro" id="IPR013324">
    <property type="entry name" value="RNA_pol_sigma_r3/r4-like"/>
</dbReference>
<evidence type="ECO:0000313" key="7">
    <source>
        <dbReference type="EMBL" id="TKT70081.1"/>
    </source>
</evidence>
<dbReference type="SUPFAM" id="SSF88946">
    <property type="entry name" value="Sigma2 domain of RNA polymerase sigma factors"/>
    <property type="match status" value="1"/>
</dbReference>
<comment type="caution">
    <text evidence="7">The sequence shown here is derived from an EMBL/GenBank/DDBJ whole genome shotgun (WGS) entry which is preliminary data.</text>
</comment>
<evidence type="ECO:0000256" key="4">
    <source>
        <dbReference type="ARBA" id="ARBA00023163"/>
    </source>
</evidence>